<comment type="similarity">
    <text evidence="1">Belongs to the ANP1/MMN9/VAN1 family.</text>
</comment>
<name>W3XA28_PESFW</name>
<accession>W3XA28</accession>
<dbReference type="Pfam" id="PF03452">
    <property type="entry name" value="Anp1"/>
    <property type="match status" value="1"/>
</dbReference>
<protein>
    <submittedName>
        <fullName evidence="2">Uncharacterized protein</fullName>
    </submittedName>
</protein>
<dbReference type="GeneID" id="19269773"/>
<dbReference type="OMA" id="GWGCYGL"/>
<dbReference type="PANTHER" id="PTHR43083">
    <property type="entry name" value="MANNAN POLYMERASE II"/>
    <property type="match status" value="1"/>
</dbReference>
<dbReference type="STRING" id="1229662.W3XA28"/>
<dbReference type="eggNOG" id="ENOG502S17G">
    <property type="taxonomic scope" value="Eukaryota"/>
</dbReference>
<dbReference type="OrthoDB" id="204164at2759"/>
<evidence type="ECO:0000256" key="1">
    <source>
        <dbReference type="ARBA" id="ARBA00037964"/>
    </source>
</evidence>
<organism evidence="2 3">
    <name type="scientific">Pestalotiopsis fici (strain W106-1 / CGMCC3.15140)</name>
    <dbReference type="NCBI Taxonomy" id="1229662"/>
    <lineage>
        <taxon>Eukaryota</taxon>
        <taxon>Fungi</taxon>
        <taxon>Dikarya</taxon>
        <taxon>Ascomycota</taxon>
        <taxon>Pezizomycotina</taxon>
        <taxon>Sordariomycetes</taxon>
        <taxon>Xylariomycetidae</taxon>
        <taxon>Amphisphaeriales</taxon>
        <taxon>Sporocadaceae</taxon>
        <taxon>Pestalotiopsis</taxon>
    </lineage>
</organism>
<dbReference type="KEGG" id="pfy:PFICI_04760"/>
<reference evidence="3" key="1">
    <citation type="journal article" date="2015" name="BMC Genomics">
        <title>Genomic and transcriptomic analysis of the endophytic fungus Pestalotiopsis fici reveals its lifestyle and high potential for synthesis of natural products.</title>
        <authorList>
            <person name="Wang X."/>
            <person name="Zhang X."/>
            <person name="Liu L."/>
            <person name="Xiang M."/>
            <person name="Wang W."/>
            <person name="Sun X."/>
            <person name="Che Y."/>
            <person name="Guo L."/>
            <person name="Liu G."/>
            <person name="Guo L."/>
            <person name="Wang C."/>
            <person name="Yin W.B."/>
            <person name="Stadler M."/>
            <person name="Zhang X."/>
            <person name="Liu X."/>
        </authorList>
    </citation>
    <scope>NUCLEOTIDE SEQUENCE [LARGE SCALE GENOMIC DNA]</scope>
    <source>
        <strain evidence="3">W106-1 / CGMCC3.15140</strain>
    </source>
</reference>
<proteinExistence type="inferred from homology"/>
<dbReference type="InParanoid" id="W3XA28"/>
<dbReference type="InterPro" id="IPR029044">
    <property type="entry name" value="Nucleotide-diphossugar_trans"/>
</dbReference>
<dbReference type="EMBL" id="KI912111">
    <property type="protein sequence ID" value="ETS82884.1"/>
    <property type="molecule type" value="Genomic_DNA"/>
</dbReference>
<dbReference type="HOGENOM" id="CLU_048297_1_0_1"/>
<evidence type="ECO:0000313" key="2">
    <source>
        <dbReference type="EMBL" id="ETS82884.1"/>
    </source>
</evidence>
<dbReference type="RefSeq" id="XP_007831532.1">
    <property type="nucleotide sequence ID" value="XM_007833341.1"/>
</dbReference>
<dbReference type="Proteomes" id="UP000030651">
    <property type="component" value="Unassembled WGS sequence"/>
</dbReference>
<gene>
    <name evidence="2" type="ORF">PFICI_04760</name>
</gene>
<sequence length="289" mass="32813">MADIEPEILILVLNKDRSSWSHDFRSTDRSIYDFLDLLVSTGLDFTNVTLGFMTTSQDEFAEMKMASSELPFARTVLFYQQDDGPKFSYQERHNPVVQRERRAWIAALRNYLTLRTLEDEKHIFWVDADVVEFSNGILQTMLSHTTARDDVGVLTTRCQQHLIESYDKNAWVIDRDKAQLLGPVDDEARQDALRELVGSRRYADEIIKGTGDNDLIPLDSTGGTLLYIRSDLVRKGLIFPTYNVVGSTWSQDGWIGIETEGLCYAASHMKGGGCFVLGGDHHIRHADWG</sequence>
<keyword evidence="3" id="KW-1185">Reference proteome</keyword>
<dbReference type="AlphaFoldDB" id="W3XA28"/>
<dbReference type="InterPro" id="IPR052086">
    <property type="entry name" value="Mannan_Polymerase_Subunit"/>
</dbReference>
<dbReference type="Gene3D" id="3.90.550.10">
    <property type="entry name" value="Spore Coat Polysaccharide Biosynthesis Protein SpsA, Chain A"/>
    <property type="match status" value="1"/>
</dbReference>
<dbReference type="PANTHER" id="PTHR43083:SF6">
    <property type="entry name" value="MANNAN POLYMERASE COMPLEXES SUBUNIT MNN9"/>
    <property type="match status" value="1"/>
</dbReference>
<evidence type="ECO:0000313" key="3">
    <source>
        <dbReference type="Proteomes" id="UP000030651"/>
    </source>
</evidence>